<feature type="compositionally biased region" description="Basic residues" evidence="1">
    <location>
        <begin position="183"/>
        <end position="198"/>
    </location>
</feature>
<dbReference type="EMBL" id="KN817525">
    <property type="protein sequence ID" value="KJA27236.1"/>
    <property type="molecule type" value="Genomic_DNA"/>
</dbReference>
<feature type="domain" description="NYN" evidence="2">
    <location>
        <begin position="14"/>
        <end position="84"/>
    </location>
</feature>
<feature type="compositionally biased region" description="Low complexity" evidence="1">
    <location>
        <begin position="199"/>
        <end position="217"/>
    </location>
</feature>
<name>A0A0D2PFD9_HYPSF</name>
<dbReference type="CDD" id="cd10910">
    <property type="entry name" value="PIN_limkain_b1_N_like"/>
    <property type="match status" value="1"/>
</dbReference>
<dbReference type="Proteomes" id="UP000054270">
    <property type="component" value="Unassembled WGS sequence"/>
</dbReference>
<dbReference type="Pfam" id="PF01936">
    <property type="entry name" value="NYN"/>
    <property type="match status" value="1"/>
</dbReference>
<dbReference type="STRING" id="945553.A0A0D2PFD9"/>
<organism evidence="3 4">
    <name type="scientific">Hypholoma sublateritium (strain FD-334 SS-4)</name>
    <dbReference type="NCBI Taxonomy" id="945553"/>
    <lineage>
        <taxon>Eukaryota</taxon>
        <taxon>Fungi</taxon>
        <taxon>Dikarya</taxon>
        <taxon>Basidiomycota</taxon>
        <taxon>Agaricomycotina</taxon>
        <taxon>Agaricomycetes</taxon>
        <taxon>Agaricomycetidae</taxon>
        <taxon>Agaricales</taxon>
        <taxon>Agaricineae</taxon>
        <taxon>Strophariaceae</taxon>
        <taxon>Hypholoma</taxon>
    </lineage>
</organism>
<accession>A0A0D2PFD9</accession>
<feature type="region of interest" description="Disordered" evidence="1">
    <location>
        <begin position="125"/>
        <end position="223"/>
    </location>
</feature>
<evidence type="ECO:0000313" key="3">
    <source>
        <dbReference type="EMBL" id="KJA27236.1"/>
    </source>
</evidence>
<evidence type="ECO:0000256" key="1">
    <source>
        <dbReference type="SAM" id="MobiDB-lite"/>
    </source>
</evidence>
<evidence type="ECO:0000259" key="2">
    <source>
        <dbReference type="Pfam" id="PF01936"/>
    </source>
</evidence>
<sequence>LQASGVSLTDCAPNGRKEVADKMIIVDMLAYAMDHPAPRTLVLISGDRDYAYALAVLRLRRYHVVLVTLGNAHASLVAQASECLDWYTVVGQVGQPVLARSPERVVAEAEVKVVVTATKKAGAAKKGAAKKGAAKKGAAKKGAAKKGAAKKGAVKKGAAKKSAAKKGAAKKGAAKKAAVAAKAKAKVKAASKGKKTRAKANAGAAKPASKAPATVKKPMMGGG</sequence>
<dbReference type="InterPro" id="IPR021139">
    <property type="entry name" value="NYN"/>
</dbReference>
<reference evidence="4" key="1">
    <citation type="submission" date="2014-04" db="EMBL/GenBank/DDBJ databases">
        <title>Evolutionary Origins and Diversification of the Mycorrhizal Mutualists.</title>
        <authorList>
            <consortium name="DOE Joint Genome Institute"/>
            <consortium name="Mycorrhizal Genomics Consortium"/>
            <person name="Kohler A."/>
            <person name="Kuo A."/>
            <person name="Nagy L.G."/>
            <person name="Floudas D."/>
            <person name="Copeland A."/>
            <person name="Barry K.W."/>
            <person name="Cichocki N."/>
            <person name="Veneault-Fourrey C."/>
            <person name="LaButti K."/>
            <person name="Lindquist E.A."/>
            <person name="Lipzen A."/>
            <person name="Lundell T."/>
            <person name="Morin E."/>
            <person name="Murat C."/>
            <person name="Riley R."/>
            <person name="Ohm R."/>
            <person name="Sun H."/>
            <person name="Tunlid A."/>
            <person name="Henrissat B."/>
            <person name="Grigoriev I.V."/>
            <person name="Hibbett D.S."/>
            <person name="Martin F."/>
        </authorList>
    </citation>
    <scope>NUCLEOTIDE SEQUENCE [LARGE SCALE GENOMIC DNA]</scope>
    <source>
        <strain evidence="4">FD-334 SS-4</strain>
    </source>
</reference>
<evidence type="ECO:0000313" key="4">
    <source>
        <dbReference type="Proteomes" id="UP000054270"/>
    </source>
</evidence>
<dbReference type="PANTHER" id="PTHR14379">
    <property type="entry name" value="LIMKAIN B LKAP"/>
    <property type="match status" value="1"/>
</dbReference>
<dbReference type="Gene3D" id="3.40.50.1010">
    <property type="entry name" value="5'-nuclease"/>
    <property type="match status" value="1"/>
</dbReference>
<dbReference type="InterPro" id="IPR024768">
    <property type="entry name" value="Marf1"/>
</dbReference>
<gene>
    <name evidence="3" type="ORF">HYPSUDRAFT_35856</name>
</gene>
<keyword evidence="4" id="KW-1185">Reference proteome</keyword>
<dbReference type="GO" id="GO:0004540">
    <property type="term" value="F:RNA nuclease activity"/>
    <property type="evidence" value="ECO:0007669"/>
    <property type="project" value="InterPro"/>
</dbReference>
<dbReference type="GO" id="GO:0005777">
    <property type="term" value="C:peroxisome"/>
    <property type="evidence" value="ECO:0007669"/>
    <property type="project" value="InterPro"/>
</dbReference>
<proteinExistence type="predicted"/>
<dbReference type="GO" id="GO:1905762">
    <property type="term" value="F:CCR4-NOT complex binding"/>
    <property type="evidence" value="ECO:0007669"/>
    <property type="project" value="TreeGrafter"/>
</dbReference>
<dbReference type="OrthoDB" id="549353at2759"/>
<protein>
    <recommendedName>
        <fullName evidence="2">NYN domain-containing protein</fullName>
    </recommendedName>
</protein>
<dbReference type="PANTHER" id="PTHR14379:SF3">
    <property type="entry name" value="MEIOSIS REGULATOR AND MRNA STABILITY FACTOR 1"/>
    <property type="match status" value="1"/>
</dbReference>
<dbReference type="AlphaFoldDB" id="A0A0D2PFD9"/>
<feature type="compositionally biased region" description="Basic residues" evidence="1">
    <location>
        <begin position="127"/>
        <end position="174"/>
    </location>
</feature>
<feature type="non-terminal residue" evidence="3">
    <location>
        <position position="1"/>
    </location>
</feature>
<dbReference type="GO" id="GO:0010468">
    <property type="term" value="P:regulation of gene expression"/>
    <property type="evidence" value="ECO:0007669"/>
    <property type="project" value="InterPro"/>
</dbReference>